<feature type="domain" description="FAD-binding" evidence="3">
    <location>
        <begin position="6"/>
        <end position="342"/>
    </location>
</feature>
<evidence type="ECO:0000259" key="3">
    <source>
        <dbReference type="Pfam" id="PF01494"/>
    </source>
</evidence>
<dbReference type="PRINTS" id="PR00420">
    <property type="entry name" value="RNGMNOXGNASE"/>
</dbReference>
<dbReference type="EMBL" id="BSDT01000001">
    <property type="protein sequence ID" value="GLI44627.1"/>
    <property type="molecule type" value="Genomic_DNA"/>
</dbReference>
<organism evidence="4 5">
    <name type="scientific">Glycomyces algeriensis</name>
    <dbReference type="NCBI Taxonomy" id="256037"/>
    <lineage>
        <taxon>Bacteria</taxon>
        <taxon>Bacillati</taxon>
        <taxon>Actinomycetota</taxon>
        <taxon>Actinomycetes</taxon>
        <taxon>Glycomycetales</taxon>
        <taxon>Glycomycetaceae</taxon>
        <taxon>Glycomyces</taxon>
    </lineage>
</organism>
<dbReference type="Pfam" id="PF01494">
    <property type="entry name" value="FAD_binding_3"/>
    <property type="match status" value="1"/>
</dbReference>
<protein>
    <submittedName>
        <fullName evidence="4">FAD-dependent oxidoreductase</fullName>
    </submittedName>
</protein>
<evidence type="ECO:0000313" key="5">
    <source>
        <dbReference type="Proteomes" id="UP001144313"/>
    </source>
</evidence>
<dbReference type="PANTHER" id="PTHR13789:SF309">
    <property type="entry name" value="PUTATIVE (AFU_ORTHOLOGUE AFUA_6G14510)-RELATED"/>
    <property type="match status" value="1"/>
</dbReference>
<evidence type="ECO:0000256" key="1">
    <source>
        <dbReference type="ARBA" id="ARBA00023002"/>
    </source>
</evidence>
<dbReference type="InterPro" id="IPR050493">
    <property type="entry name" value="FAD-dep_Monooxygenase_BioMet"/>
</dbReference>
<accession>A0A9W6GD60</accession>
<dbReference type="InterPro" id="IPR036188">
    <property type="entry name" value="FAD/NAD-bd_sf"/>
</dbReference>
<dbReference type="PANTHER" id="PTHR13789">
    <property type="entry name" value="MONOOXYGENASE"/>
    <property type="match status" value="1"/>
</dbReference>
<dbReference type="AlphaFoldDB" id="A0A9W6GD60"/>
<dbReference type="GO" id="GO:0004497">
    <property type="term" value="F:monooxygenase activity"/>
    <property type="evidence" value="ECO:0007669"/>
    <property type="project" value="UniProtKB-KW"/>
</dbReference>
<dbReference type="SUPFAM" id="SSF51905">
    <property type="entry name" value="FAD/NAD(P)-binding domain"/>
    <property type="match status" value="1"/>
</dbReference>
<gene>
    <name evidence="4" type="ORF">GALLR39Z86_44770</name>
</gene>
<keyword evidence="2" id="KW-0503">Monooxygenase</keyword>
<dbReference type="Gene3D" id="3.50.50.60">
    <property type="entry name" value="FAD/NAD(P)-binding domain"/>
    <property type="match status" value="1"/>
</dbReference>
<reference evidence="4" key="1">
    <citation type="submission" date="2022-12" db="EMBL/GenBank/DDBJ databases">
        <title>Reference genome sequencing for broad-spectrum identification of bacterial and archaeal isolates by mass spectrometry.</title>
        <authorList>
            <person name="Sekiguchi Y."/>
            <person name="Tourlousse D.M."/>
        </authorList>
    </citation>
    <scope>NUCLEOTIDE SEQUENCE</scope>
    <source>
        <strain evidence="4">LLR39Z86</strain>
    </source>
</reference>
<comment type="caution">
    <text evidence="4">The sequence shown here is derived from an EMBL/GenBank/DDBJ whole genome shotgun (WGS) entry which is preliminary data.</text>
</comment>
<dbReference type="Proteomes" id="UP001144313">
    <property type="component" value="Unassembled WGS sequence"/>
</dbReference>
<dbReference type="RefSeq" id="WP_270117946.1">
    <property type="nucleotide sequence ID" value="NZ_BAAAOL010000001.1"/>
</dbReference>
<name>A0A9W6GD60_9ACTN</name>
<dbReference type="GO" id="GO:0071949">
    <property type="term" value="F:FAD binding"/>
    <property type="evidence" value="ECO:0007669"/>
    <property type="project" value="InterPro"/>
</dbReference>
<evidence type="ECO:0000313" key="4">
    <source>
        <dbReference type="EMBL" id="GLI44627.1"/>
    </source>
</evidence>
<dbReference type="InterPro" id="IPR002938">
    <property type="entry name" value="FAD-bd"/>
</dbReference>
<sequence>MSRNITTAAVIGGGIAGPVAAAALRLAGIEATVYEAYPADAPGAGGTLALAPNGQRALEHIGAAAPLDAVGYPIHRTDMTIGNRKRFTIPSLPDVGPLRLLHRAELHRVLRERAAALGVRFEHGKRLADVRERPESVTAEFADGTEAEADLLIGCDGVHSTVRGLIDPANPGPKYTGMIGFEAGTDHDAPTPPGLMTFAFGRRGYYLYWARPSGGARWGVNLPMPHPLPAKELRQTSNEEWMARLLEVYGEDDPGARLLRATAPQDLQISGSLYLMPKVPSWHRGRMVLVGDAVHAPSNSSGQGASLAIESAIELARCLRDLPYERALPAYEALRRSRVERIAAGAARSNAVKAPGPFAQALMPLIMPLFIKTVMNPEKTLGPAQRHRIDWDATA</sequence>
<proteinExistence type="predicted"/>
<keyword evidence="5" id="KW-1185">Reference proteome</keyword>
<keyword evidence="1" id="KW-0560">Oxidoreductase</keyword>
<evidence type="ECO:0000256" key="2">
    <source>
        <dbReference type="ARBA" id="ARBA00023033"/>
    </source>
</evidence>